<accession>A0A9W9M716</accession>
<evidence type="ECO:0000313" key="3">
    <source>
        <dbReference type="EMBL" id="KAJ5191650.1"/>
    </source>
</evidence>
<dbReference type="OrthoDB" id="5367275at2759"/>
<keyword evidence="2" id="KW-1133">Transmembrane helix</keyword>
<feature type="transmembrane region" description="Helical" evidence="2">
    <location>
        <begin position="12"/>
        <end position="32"/>
    </location>
</feature>
<keyword evidence="2" id="KW-0812">Transmembrane</keyword>
<name>A0A9W9M716_9EURO</name>
<evidence type="ECO:0000256" key="2">
    <source>
        <dbReference type="SAM" id="Phobius"/>
    </source>
</evidence>
<dbReference type="EMBL" id="JAPQKR010000016">
    <property type="protein sequence ID" value="KAJ5191650.1"/>
    <property type="molecule type" value="Genomic_DNA"/>
</dbReference>
<organism evidence="3 4">
    <name type="scientific">Penicillium cinerascens</name>
    <dbReference type="NCBI Taxonomy" id="70096"/>
    <lineage>
        <taxon>Eukaryota</taxon>
        <taxon>Fungi</taxon>
        <taxon>Dikarya</taxon>
        <taxon>Ascomycota</taxon>
        <taxon>Pezizomycotina</taxon>
        <taxon>Eurotiomycetes</taxon>
        <taxon>Eurotiomycetidae</taxon>
        <taxon>Eurotiales</taxon>
        <taxon>Aspergillaceae</taxon>
        <taxon>Penicillium</taxon>
    </lineage>
</organism>
<evidence type="ECO:0000256" key="1">
    <source>
        <dbReference type="SAM" id="MobiDB-lite"/>
    </source>
</evidence>
<dbReference type="RefSeq" id="XP_058304590.1">
    <property type="nucleotide sequence ID" value="XM_058457691.1"/>
</dbReference>
<reference evidence="3" key="2">
    <citation type="journal article" date="2023" name="IMA Fungus">
        <title>Comparative genomic study of the Penicillium genus elucidates a diverse pangenome and 15 lateral gene transfer events.</title>
        <authorList>
            <person name="Petersen C."/>
            <person name="Sorensen T."/>
            <person name="Nielsen M.R."/>
            <person name="Sondergaard T.E."/>
            <person name="Sorensen J.L."/>
            <person name="Fitzpatrick D.A."/>
            <person name="Frisvad J.C."/>
            <person name="Nielsen K.L."/>
        </authorList>
    </citation>
    <scope>NUCLEOTIDE SEQUENCE</scope>
    <source>
        <strain evidence="3">IBT 15544</strain>
    </source>
</reference>
<dbReference type="Proteomes" id="UP001150904">
    <property type="component" value="Unassembled WGS sequence"/>
</dbReference>
<evidence type="ECO:0000313" key="4">
    <source>
        <dbReference type="Proteomes" id="UP001150904"/>
    </source>
</evidence>
<reference evidence="3" key="1">
    <citation type="submission" date="2022-12" db="EMBL/GenBank/DDBJ databases">
        <authorList>
            <person name="Petersen C."/>
        </authorList>
    </citation>
    <scope>NUCLEOTIDE SEQUENCE</scope>
    <source>
        <strain evidence="3">IBT 15544</strain>
    </source>
</reference>
<proteinExistence type="predicted"/>
<protein>
    <submittedName>
        <fullName evidence="3">Uncharacterized protein</fullName>
    </submittedName>
</protein>
<keyword evidence="4" id="KW-1185">Reference proteome</keyword>
<feature type="region of interest" description="Disordered" evidence="1">
    <location>
        <begin position="43"/>
        <end position="72"/>
    </location>
</feature>
<comment type="caution">
    <text evidence="3">The sequence shown here is derived from an EMBL/GenBank/DDBJ whole genome shotgun (WGS) entry which is preliminary data.</text>
</comment>
<sequence length="357" mass="39620">MVLLTSSTVSAIVSMGVIALFTILLFFSGYVLQQQSVRNIQSALRPPSDPVPVKGHGAAFQKPAQKRGLSGSDLGQGADQEILLGSQNRHASFSSKGNYAYLQLLSSPDPSDICSAILFFKQLATNGTAIQDRLFMYPQQWDRMSANELGKPASVALSILRTASIKYGIWLLPIDMTAATSQGYETTDSKLLRLGQIQFMQYDSVLYLQTPGMILDTERLDEVLLSRPLPLRHDKNRPESFNNEAWIPMPLRAERDNQLPPVYLITVNNVGGGHVEARTHIPNIALPGFGSLVTPPWGYKPADTGDDTIQQPAYVYFENDRDGRVKWAGNPLFGTWRAQQYEVCEGLDLDDDIYHEQ</sequence>
<keyword evidence="2" id="KW-0472">Membrane</keyword>
<dbReference type="GeneID" id="83184992"/>
<dbReference type="AlphaFoldDB" id="A0A9W9M716"/>
<gene>
    <name evidence="3" type="ORF">N7498_010635</name>
</gene>